<dbReference type="Gene3D" id="1.20.120.450">
    <property type="entry name" value="dinb family like domain"/>
    <property type="match status" value="1"/>
</dbReference>
<evidence type="ECO:0000313" key="2">
    <source>
        <dbReference type="EMBL" id="BBY51592.1"/>
    </source>
</evidence>
<dbReference type="RefSeq" id="WP_163922472.1">
    <property type="nucleotide sequence ID" value="NZ_AP022593.1"/>
</dbReference>
<sequence>MAPTYTAAAEAITDLVRRIPDDAWDGPGLGDWDLRSLVGHASRSFVTVSTYLRAPAEREDLGSAVDYVARLREMAAGLGAADVVERGRQAGRDLGADPAAAVDALARTALSDVAAAGDPLITVIGGLGIRLSNYLPTRTFELTVHGLDIARAAGLDLVLPAEVLEEATVLAARVGVALGHGDAVLLALTGRAALPAGFSVV</sequence>
<protein>
    <recommendedName>
        <fullName evidence="1">Mycothiol-dependent maleylpyruvate isomerase metal-binding domain-containing protein</fullName>
    </recommendedName>
</protein>
<dbReference type="GO" id="GO:0046872">
    <property type="term" value="F:metal ion binding"/>
    <property type="evidence" value="ECO:0007669"/>
    <property type="project" value="InterPro"/>
</dbReference>
<dbReference type="Proteomes" id="UP000467428">
    <property type="component" value="Chromosome"/>
</dbReference>
<organism evidence="2 3">
    <name type="scientific">Mycolicibacterium arabiense</name>
    <dbReference type="NCBI Taxonomy" id="1286181"/>
    <lineage>
        <taxon>Bacteria</taxon>
        <taxon>Bacillati</taxon>
        <taxon>Actinomycetota</taxon>
        <taxon>Actinomycetes</taxon>
        <taxon>Mycobacteriales</taxon>
        <taxon>Mycobacteriaceae</taxon>
        <taxon>Mycolicibacterium</taxon>
    </lineage>
</organism>
<dbReference type="InterPro" id="IPR034660">
    <property type="entry name" value="DinB/YfiT-like"/>
</dbReference>
<evidence type="ECO:0000313" key="3">
    <source>
        <dbReference type="Proteomes" id="UP000467428"/>
    </source>
</evidence>
<dbReference type="EMBL" id="AP022593">
    <property type="protein sequence ID" value="BBY51592.1"/>
    <property type="molecule type" value="Genomic_DNA"/>
</dbReference>
<dbReference type="InterPro" id="IPR024344">
    <property type="entry name" value="MDMPI_metal-binding"/>
</dbReference>
<feature type="domain" description="Mycothiol-dependent maleylpyruvate isomerase metal-binding" evidence="1">
    <location>
        <begin position="6"/>
        <end position="150"/>
    </location>
</feature>
<accession>A0A7I7S3V3</accession>
<dbReference type="Pfam" id="PF11716">
    <property type="entry name" value="MDMPI_N"/>
    <property type="match status" value="1"/>
</dbReference>
<proteinExistence type="predicted"/>
<dbReference type="SUPFAM" id="SSF109854">
    <property type="entry name" value="DinB/YfiT-like putative metalloenzymes"/>
    <property type="match status" value="1"/>
</dbReference>
<reference evidence="2 3" key="1">
    <citation type="journal article" date="2019" name="Emerg. Microbes Infect.">
        <title>Comprehensive subspecies identification of 175 nontuberculous mycobacteria species based on 7547 genomic profiles.</title>
        <authorList>
            <person name="Matsumoto Y."/>
            <person name="Kinjo T."/>
            <person name="Motooka D."/>
            <person name="Nabeya D."/>
            <person name="Jung N."/>
            <person name="Uechi K."/>
            <person name="Horii T."/>
            <person name="Iida T."/>
            <person name="Fujita J."/>
            <person name="Nakamura S."/>
        </authorList>
    </citation>
    <scope>NUCLEOTIDE SEQUENCE [LARGE SCALE GENOMIC DNA]</scope>
    <source>
        <strain evidence="2 3">JCM 18538</strain>
    </source>
</reference>
<keyword evidence="3" id="KW-1185">Reference proteome</keyword>
<dbReference type="KEGG" id="marz:MARA_50600"/>
<gene>
    <name evidence="2" type="ORF">MARA_50600</name>
</gene>
<dbReference type="AlphaFoldDB" id="A0A7I7S3V3"/>
<name>A0A7I7S3V3_9MYCO</name>
<geneLocation type="plasmid" evidence="3">
    <name>pjcm18538 dna</name>
</geneLocation>
<evidence type="ECO:0000259" key="1">
    <source>
        <dbReference type="Pfam" id="PF11716"/>
    </source>
</evidence>